<dbReference type="Proteomes" id="UP000265520">
    <property type="component" value="Unassembled WGS sequence"/>
</dbReference>
<evidence type="ECO:0000313" key="2">
    <source>
        <dbReference type="Proteomes" id="UP000265520"/>
    </source>
</evidence>
<sequence length="56" mass="6060">EAEGRLIAGDRRGSRWWREVSQIRDGDHGVEGGGSRRALSAGLVMVPILCSGRIRG</sequence>
<feature type="non-terminal residue" evidence="1">
    <location>
        <position position="1"/>
    </location>
</feature>
<organism evidence="1 2">
    <name type="scientific">Trifolium medium</name>
    <dbReference type="NCBI Taxonomy" id="97028"/>
    <lineage>
        <taxon>Eukaryota</taxon>
        <taxon>Viridiplantae</taxon>
        <taxon>Streptophyta</taxon>
        <taxon>Embryophyta</taxon>
        <taxon>Tracheophyta</taxon>
        <taxon>Spermatophyta</taxon>
        <taxon>Magnoliopsida</taxon>
        <taxon>eudicotyledons</taxon>
        <taxon>Gunneridae</taxon>
        <taxon>Pentapetalae</taxon>
        <taxon>rosids</taxon>
        <taxon>fabids</taxon>
        <taxon>Fabales</taxon>
        <taxon>Fabaceae</taxon>
        <taxon>Papilionoideae</taxon>
        <taxon>50 kb inversion clade</taxon>
        <taxon>NPAAA clade</taxon>
        <taxon>Hologalegina</taxon>
        <taxon>IRL clade</taxon>
        <taxon>Trifolieae</taxon>
        <taxon>Trifolium</taxon>
    </lineage>
</organism>
<evidence type="ECO:0000313" key="1">
    <source>
        <dbReference type="EMBL" id="MCI91152.1"/>
    </source>
</evidence>
<proteinExistence type="predicted"/>
<dbReference type="EMBL" id="LXQA011264154">
    <property type="protein sequence ID" value="MCI91152.1"/>
    <property type="molecule type" value="Genomic_DNA"/>
</dbReference>
<accession>A0A392VUM3</accession>
<name>A0A392VUM3_9FABA</name>
<protein>
    <submittedName>
        <fullName evidence="1">Uncharacterized protein</fullName>
    </submittedName>
</protein>
<comment type="caution">
    <text evidence="1">The sequence shown here is derived from an EMBL/GenBank/DDBJ whole genome shotgun (WGS) entry which is preliminary data.</text>
</comment>
<reference evidence="1 2" key="1">
    <citation type="journal article" date="2018" name="Front. Plant Sci.">
        <title>Red Clover (Trifolium pratense) and Zigzag Clover (T. medium) - A Picture of Genomic Similarities and Differences.</title>
        <authorList>
            <person name="Dluhosova J."/>
            <person name="Istvanek J."/>
            <person name="Nedelnik J."/>
            <person name="Repkova J."/>
        </authorList>
    </citation>
    <scope>NUCLEOTIDE SEQUENCE [LARGE SCALE GENOMIC DNA]</scope>
    <source>
        <strain evidence="2">cv. 10/8</strain>
        <tissue evidence="1">Leaf</tissue>
    </source>
</reference>
<keyword evidence="2" id="KW-1185">Reference proteome</keyword>
<dbReference type="AlphaFoldDB" id="A0A392VUM3"/>